<dbReference type="PANTHER" id="PTHR10891">
    <property type="entry name" value="EF-HAND CALCIUM-BINDING DOMAIN CONTAINING PROTEIN"/>
    <property type="match status" value="1"/>
</dbReference>
<dbReference type="PROSITE" id="PS50222">
    <property type="entry name" value="EF_HAND_2"/>
    <property type="match status" value="2"/>
</dbReference>
<dbReference type="Gene3D" id="1.10.238.10">
    <property type="entry name" value="EF-hand"/>
    <property type="match status" value="1"/>
</dbReference>
<keyword evidence="5" id="KW-0812">Transmembrane</keyword>
<dbReference type="InterPro" id="IPR018247">
    <property type="entry name" value="EF_Hand_1_Ca_BS"/>
</dbReference>
<dbReference type="SUPFAM" id="SSF47473">
    <property type="entry name" value="EF-hand"/>
    <property type="match status" value="1"/>
</dbReference>
<accession>A0A8B8PGA5</accession>
<reference evidence="8" key="1">
    <citation type="submission" date="2025-08" db="UniProtKB">
        <authorList>
            <consortium name="RefSeq"/>
        </authorList>
    </citation>
    <scope>IDENTIFICATION</scope>
    <source>
        <tissue evidence="8">Leaf</tissue>
    </source>
</reference>
<proteinExistence type="predicted"/>
<evidence type="ECO:0000313" key="8">
    <source>
        <dbReference type="RefSeq" id="XP_030533840.2"/>
    </source>
</evidence>
<dbReference type="GO" id="GO:0043226">
    <property type="term" value="C:organelle"/>
    <property type="evidence" value="ECO:0007669"/>
    <property type="project" value="UniProtKB-ARBA"/>
</dbReference>
<evidence type="ECO:0000313" key="7">
    <source>
        <dbReference type="Proteomes" id="UP000827889"/>
    </source>
</evidence>
<keyword evidence="2" id="KW-0677">Repeat</keyword>
<protein>
    <submittedName>
        <fullName evidence="8">Probable calcium-binding protein CML47</fullName>
    </submittedName>
</protein>
<dbReference type="PROSITE" id="PS00018">
    <property type="entry name" value="EF_HAND_1"/>
    <property type="match status" value="2"/>
</dbReference>
<dbReference type="GeneID" id="115743257"/>
<evidence type="ECO:0000259" key="6">
    <source>
        <dbReference type="PROSITE" id="PS50222"/>
    </source>
</evidence>
<feature type="region of interest" description="Disordered" evidence="4">
    <location>
        <begin position="132"/>
        <end position="158"/>
    </location>
</feature>
<keyword evidence="3" id="KW-0106">Calcium</keyword>
<keyword evidence="5" id="KW-0472">Membrane</keyword>
<dbReference type="KEGG" id="rarg:115743257"/>
<dbReference type="Proteomes" id="UP000827889">
    <property type="component" value="Chromosome 6"/>
</dbReference>
<evidence type="ECO:0000256" key="1">
    <source>
        <dbReference type="ARBA" id="ARBA00022723"/>
    </source>
</evidence>
<dbReference type="InterPro" id="IPR011992">
    <property type="entry name" value="EF-hand-dom_pair"/>
</dbReference>
<organism evidence="7 8">
    <name type="scientific">Rhodamnia argentea</name>
    <dbReference type="NCBI Taxonomy" id="178133"/>
    <lineage>
        <taxon>Eukaryota</taxon>
        <taxon>Viridiplantae</taxon>
        <taxon>Streptophyta</taxon>
        <taxon>Embryophyta</taxon>
        <taxon>Tracheophyta</taxon>
        <taxon>Spermatophyta</taxon>
        <taxon>Magnoliopsida</taxon>
        <taxon>eudicotyledons</taxon>
        <taxon>Gunneridae</taxon>
        <taxon>Pentapetalae</taxon>
        <taxon>rosids</taxon>
        <taxon>malvids</taxon>
        <taxon>Myrtales</taxon>
        <taxon>Myrtaceae</taxon>
        <taxon>Myrtoideae</taxon>
        <taxon>Myrteae</taxon>
        <taxon>Australasian group</taxon>
        <taxon>Rhodamnia</taxon>
    </lineage>
</organism>
<keyword evidence="5" id="KW-1133">Transmembrane helix</keyword>
<evidence type="ECO:0000256" key="2">
    <source>
        <dbReference type="ARBA" id="ARBA00022737"/>
    </source>
</evidence>
<dbReference type="CDD" id="cd00051">
    <property type="entry name" value="EFh"/>
    <property type="match status" value="1"/>
</dbReference>
<evidence type="ECO:0000256" key="5">
    <source>
        <dbReference type="SAM" id="Phobius"/>
    </source>
</evidence>
<keyword evidence="7" id="KW-1185">Reference proteome</keyword>
<evidence type="ECO:0000256" key="3">
    <source>
        <dbReference type="ARBA" id="ARBA00022837"/>
    </source>
</evidence>
<evidence type="ECO:0000256" key="4">
    <source>
        <dbReference type="SAM" id="MobiDB-lite"/>
    </source>
</evidence>
<dbReference type="GO" id="GO:0005509">
    <property type="term" value="F:calcium ion binding"/>
    <property type="evidence" value="ECO:0007669"/>
    <property type="project" value="InterPro"/>
</dbReference>
<dbReference type="AlphaFoldDB" id="A0A8B8PGA5"/>
<feature type="transmembrane region" description="Helical" evidence="5">
    <location>
        <begin position="83"/>
        <end position="101"/>
    </location>
</feature>
<feature type="domain" description="EF-hand" evidence="6">
    <location>
        <begin position="250"/>
        <end position="285"/>
    </location>
</feature>
<dbReference type="Pfam" id="PF13499">
    <property type="entry name" value="EF-hand_7"/>
    <property type="match status" value="1"/>
</dbReference>
<dbReference type="RefSeq" id="XP_030533840.2">
    <property type="nucleotide sequence ID" value="XM_030677980.2"/>
</dbReference>
<name>A0A8B8PGA5_9MYRT</name>
<gene>
    <name evidence="8" type="primary">LOC115743257</name>
</gene>
<dbReference type="SMART" id="SM00054">
    <property type="entry name" value="EFh"/>
    <property type="match status" value="2"/>
</dbReference>
<feature type="domain" description="EF-hand" evidence="6">
    <location>
        <begin position="213"/>
        <end position="248"/>
    </location>
</feature>
<dbReference type="InterPro" id="IPR039647">
    <property type="entry name" value="EF_hand_pair_protein_CML-like"/>
</dbReference>
<dbReference type="InterPro" id="IPR002048">
    <property type="entry name" value="EF_hand_dom"/>
</dbReference>
<sequence>MPVLLHEIESFLTARIGRAKTHFPPPSPPVFPLVCLSGAFYQTQTEADAYGRAGLQLQYHSQTELLEQAMEHDATSSLLIDPVSLLGIVAVLVLVNSVIFLQDYYPYLRCLVPTLHYYFLVTRRDCRIHNVEAAPDDPGEPPSSREQRVVGSSATAPRDVGIPEEDAVLSRGEVKMVMERLGIFGAADVPDGERPPERIGASEIARMFEEEEVSLAEAKEAFYVFDENCDGFVDARELSNVLRALGFVNLSEPDCRDLIVAFDDNGDGLIDFREFAKLVRRSFRQ</sequence>
<keyword evidence="1" id="KW-0479">Metal-binding</keyword>